<name>A0A1V8YA72_9ENTE</name>
<sequence>MSEEITDYAKATFEQITEFFHKTLVEWNHEKKTVLTLFKAQLKTEWTRFLNTEKGHTLFLQILWNKIEISKNY</sequence>
<comment type="caution">
    <text evidence="1">The sequence shown here is derived from an EMBL/GenBank/DDBJ whole genome shotgun (WGS) entry which is preliminary data.</text>
</comment>
<proteinExistence type="predicted"/>
<evidence type="ECO:0000313" key="2">
    <source>
        <dbReference type="Proteomes" id="UP000192477"/>
    </source>
</evidence>
<gene>
    <name evidence="1" type="ORF">BH747_09630</name>
</gene>
<dbReference type="AlphaFoldDB" id="A0A1V8YA72"/>
<organism evidence="1 2">
    <name type="scientific">Enterococcus villorum</name>
    <dbReference type="NCBI Taxonomy" id="112904"/>
    <lineage>
        <taxon>Bacteria</taxon>
        <taxon>Bacillati</taxon>
        <taxon>Bacillota</taxon>
        <taxon>Bacilli</taxon>
        <taxon>Lactobacillales</taxon>
        <taxon>Enterococcaceae</taxon>
        <taxon>Enterococcus</taxon>
    </lineage>
</organism>
<dbReference type="STRING" id="112904.BH747_09630"/>
<dbReference type="Proteomes" id="UP000192477">
    <property type="component" value="Unassembled WGS sequence"/>
</dbReference>
<dbReference type="RefSeq" id="WP_081184206.1">
    <property type="nucleotide sequence ID" value="NZ_MJEA01000010.1"/>
</dbReference>
<dbReference type="OrthoDB" id="9798161at2"/>
<dbReference type="EMBL" id="MJEA01000010">
    <property type="protein sequence ID" value="OQO69524.1"/>
    <property type="molecule type" value="Genomic_DNA"/>
</dbReference>
<reference evidence="1 2" key="1">
    <citation type="journal article" date="2017" name="BMC Microbiol.">
        <title>Comparative genomics of Enterococcus spp. isolated from bovine feces.</title>
        <authorList>
            <person name="Beukers A.G."/>
            <person name="Zaheer R."/>
            <person name="Goji N."/>
            <person name="Amoako K.K."/>
            <person name="Chaves A.V."/>
            <person name="Ward M.P."/>
            <person name="McAllister T.A."/>
        </authorList>
    </citation>
    <scope>NUCLEOTIDE SEQUENCE [LARGE SCALE GENOMIC DNA]</scope>
    <source>
        <strain evidence="1 2">F1129D 143</strain>
    </source>
</reference>
<accession>A0A1V8YA72</accession>
<protein>
    <submittedName>
        <fullName evidence="1">Uncharacterized protein</fullName>
    </submittedName>
</protein>
<evidence type="ECO:0000313" key="1">
    <source>
        <dbReference type="EMBL" id="OQO69524.1"/>
    </source>
</evidence>